<protein>
    <recommendedName>
        <fullName evidence="2">DDE-1 domain-containing protein</fullName>
    </recommendedName>
</protein>
<keyword evidence="4" id="KW-1185">Reference proteome</keyword>
<dbReference type="Proteomes" id="UP000719412">
    <property type="component" value="Unassembled WGS sequence"/>
</dbReference>
<dbReference type="PANTHER" id="PTHR19303">
    <property type="entry name" value="TRANSPOSON"/>
    <property type="match status" value="1"/>
</dbReference>
<dbReference type="GO" id="GO:0003677">
    <property type="term" value="F:DNA binding"/>
    <property type="evidence" value="ECO:0007669"/>
    <property type="project" value="TreeGrafter"/>
</dbReference>
<dbReference type="AlphaFoldDB" id="A0A8J6HKK7"/>
<feature type="compositionally biased region" description="Basic residues" evidence="1">
    <location>
        <begin position="362"/>
        <end position="372"/>
    </location>
</feature>
<sequence length="491" mass="55645">MLLSSSELVNKLVWSIPCWAIYMVSGGSGPRGIGGGGGRRGSVTEVSGGVHVRMSNDGIPRARKLNPLVSVEKNIYKRYDALADGTRIYNLDETSTTTVHKPKKIVAQKGVKQVNTCSSGERGILEKLKHRMTAGAPTGTLGLVSDSGWMNREIFPAVIRHFVHHTSSSLANPSLLIMDNHDSHLAIEALKIAKENGVVILTLPPHTSNKTQPLDISVYSAFKGYYDAAVQAWLLQHPGLPISIYEIASCVNTAFERSMTPSNIRSGFRRTGIYPFDKFIFTDDDFALSQVTDRELKNNTTGDEEIMNRVEMENTVSTSNRTDSQQENLEIDKATTSQNVLEKKEDKKLLSPQEFRGYPKAKERKLNRKPRERGRSFIPTDTPEKDAIEEKHNEKMRKQALKNSKQLKRKIMDNYDSSEKEEFIPHDSSDDADWFEEEPLLCLTKELDRPPKVDDYVLVEFFDKKKIYFVGVVTRENKVENEYEVKFLRRW</sequence>
<evidence type="ECO:0000313" key="4">
    <source>
        <dbReference type="Proteomes" id="UP000719412"/>
    </source>
</evidence>
<feature type="compositionally biased region" description="Polar residues" evidence="1">
    <location>
        <begin position="314"/>
        <end position="340"/>
    </location>
</feature>
<organism evidence="3 4">
    <name type="scientific">Tenebrio molitor</name>
    <name type="common">Yellow mealworm beetle</name>
    <dbReference type="NCBI Taxonomy" id="7067"/>
    <lineage>
        <taxon>Eukaryota</taxon>
        <taxon>Metazoa</taxon>
        <taxon>Ecdysozoa</taxon>
        <taxon>Arthropoda</taxon>
        <taxon>Hexapoda</taxon>
        <taxon>Insecta</taxon>
        <taxon>Pterygota</taxon>
        <taxon>Neoptera</taxon>
        <taxon>Endopterygota</taxon>
        <taxon>Coleoptera</taxon>
        <taxon>Polyphaga</taxon>
        <taxon>Cucujiformia</taxon>
        <taxon>Tenebrionidae</taxon>
        <taxon>Tenebrio</taxon>
    </lineage>
</organism>
<comment type="caution">
    <text evidence="3">The sequence shown here is derived from an EMBL/GenBank/DDBJ whole genome shotgun (WGS) entry which is preliminary data.</text>
</comment>
<evidence type="ECO:0000256" key="1">
    <source>
        <dbReference type="SAM" id="MobiDB-lite"/>
    </source>
</evidence>
<feature type="domain" description="DDE-1" evidence="2">
    <location>
        <begin position="145"/>
        <end position="268"/>
    </location>
</feature>
<dbReference type="Pfam" id="PF03184">
    <property type="entry name" value="DDE_1"/>
    <property type="match status" value="1"/>
</dbReference>
<reference evidence="3" key="1">
    <citation type="journal article" date="2020" name="J Insects Food Feed">
        <title>The yellow mealworm (Tenebrio molitor) genome: a resource for the emerging insects as food and feed industry.</title>
        <authorList>
            <person name="Eriksson T."/>
            <person name="Andere A."/>
            <person name="Kelstrup H."/>
            <person name="Emery V."/>
            <person name="Picard C."/>
        </authorList>
    </citation>
    <scope>NUCLEOTIDE SEQUENCE</scope>
    <source>
        <strain evidence="3">Stoneville</strain>
        <tissue evidence="3">Whole head</tissue>
    </source>
</reference>
<dbReference type="InterPro" id="IPR050863">
    <property type="entry name" value="CenT-Element_Derived"/>
</dbReference>
<evidence type="ECO:0000313" key="3">
    <source>
        <dbReference type="EMBL" id="KAH0816062.1"/>
    </source>
</evidence>
<gene>
    <name evidence="3" type="ORF">GEV33_006729</name>
</gene>
<dbReference type="GO" id="GO:0005634">
    <property type="term" value="C:nucleus"/>
    <property type="evidence" value="ECO:0007669"/>
    <property type="project" value="TreeGrafter"/>
</dbReference>
<dbReference type="InterPro" id="IPR004875">
    <property type="entry name" value="DDE_SF_endonuclease_dom"/>
</dbReference>
<feature type="region of interest" description="Disordered" evidence="1">
    <location>
        <begin position="308"/>
        <end position="387"/>
    </location>
</feature>
<reference evidence="3" key="2">
    <citation type="submission" date="2021-08" db="EMBL/GenBank/DDBJ databases">
        <authorList>
            <person name="Eriksson T."/>
        </authorList>
    </citation>
    <scope>NUCLEOTIDE SEQUENCE</scope>
    <source>
        <strain evidence="3">Stoneville</strain>
        <tissue evidence="3">Whole head</tissue>
    </source>
</reference>
<dbReference type="PANTHER" id="PTHR19303:SF74">
    <property type="entry name" value="POGO TRANSPOSABLE ELEMENT WITH KRAB DOMAIN"/>
    <property type="match status" value="1"/>
</dbReference>
<accession>A0A8J6HKK7</accession>
<dbReference type="EMBL" id="JABDTM020022134">
    <property type="protein sequence ID" value="KAH0816062.1"/>
    <property type="molecule type" value="Genomic_DNA"/>
</dbReference>
<name>A0A8J6HKK7_TENMO</name>
<evidence type="ECO:0000259" key="2">
    <source>
        <dbReference type="Pfam" id="PF03184"/>
    </source>
</evidence>
<proteinExistence type="predicted"/>